<feature type="domain" description="MacB-like periplasmic core" evidence="9">
    <location>
        <begin position="95"/>
        <end position="321"/>
    </location>
</feature>
<keyword evidence="5 7" id="KW-0472">Membrane</keyword>
<comment type="similarity">
    <text evidence="6">Belongs to the ABC-4 integral membrane protein family.</text>
</comment>
<evidence type="ECO:0000259" key="8">
    <source>
        <dbReference type="Pfam" id="PF02687"/>
    </source>
</evidence>
<dbReference type="InterPro" id="IPR047928">
    <property type="entry name" value="Perm_prefix_1"/>
</dbReference>
<dbReference type="EMBL" id="SDMK01000001">
    <property type="protein sequence ID" value="RXS97470.1"/>
    <property type="molecule type" value="Genomic_DNA"/>
</dbReference>
<dbReference type="NCBIfam" id="NF038403">
    <property type="entry name" value="perm_prefix_1"/>
    <property type="match status" value="1"/>
</dbReference>
<feature type="domain" description="ABC3 transporter permease C-terminal" evidence="8">
    <location>
        <begin position="771"/>
        <end position="891"/>
    </location>
</feature>
<dbReference type="RefSeq" id="WP_129207249.1">
    <property type="nucleotide sequence ID" value="NZ_BMGU01000001.1"/>
</dbReference>
<evidence type="ECO:0000256" key="2">
    <source>
        <dbReference type="ARBA" id="ARBA00022475"/>
    </source>
</evidence>
<proteinExistence type="inferred from homology"/>
<name>A0A4Q1SJL5_9BACT</name>
<evidence type="ECO:0000256" key="5">
    <source>
        <dbReference type="ARBA" id="ARBA00023136"/>
    </source>
</evidence>
<dbReference type="OrthoDB" id="101152at2"/>
<protein>
    <submittedName>
        <fullName evidence="10">ABC transporter permease</fullName>
    </submittedName>
</protein>
<evidence type="ECO:0000256" key="4">
    <source>
        <dbReference type="ARBA" id="ARBA00022989"/>
    </source>
</evidence>
<dbReference type="Pfam" id="PF12704">
    <property type="entry name" value="MacB_PCD"/>
    <property type="match status" value="2"/>
</dbReference>
<dbReference type="GO" id="GO:0022857">
    <property type="term" value="F:transmembrane transporter activity"/>
    <property type="evidence" value="ECO:0007669"/>
    <property type="project" value="TreeGrafter"/>
</dbReference>
<feature type="domain" description="MacB-like periplasmic core" evidence="9">
    <location>
        <begin position="512"/>
        <end position="708"/>
    </location>
</feature>
<dbReference type="InterPro" id="IPR003838">
    <property type="entry name" value="ABC3_permease_C"/>
</dbReference>
<accession>A0A4Q1SJL5</accession>
<dbReference type="NCBIfam" id="TIGR03434">
    <property type="entry name" value="ADOP"/>
    <property type="match status" value="1"/>
</dbReference>
<feature type="transmembrane region" description="Helical" evidence="7">
    <location>
        <begin position="505"/>
        <end position="526"/>
    </location>
</feature>
<evidence type="ECO:0000259" key="9">
    <source>
        <dbReference type="Pfam" id="PF12704"/>
    </source>
</evidence>
<feature type="transmembrane region" description="Helical" evidence="7">
    <location>
        <begin position="360"/>
        <end position="381"/>
    </location>
</feature>
<organism evidence="10 11">
    <name type="scientific">Silvibacterium dinghuense</name>
    <dbReference type="NCBI Taxonomy" id="1560006"/>
    <lineage>
        <taxon>Bacteria</taxon>
        <taxon>Pseudomonadati</taxon>
        <taxon>Acidobacteriota</taxon>
        <taxon>Terriglobia</taxon>
        <taxon>Terriglobales</taxon>
        <taxon>Acidobacteriaceae</taxon>
        <taxon>Silvibacterium</taxon>
    </lineage>
</organism>
<evidence type="ECO:0000313" key="10">
    <source>
        <dbReference type="EMBL" id="RXS97470.1"/>
    </source>
</evidence>
<keyword evidence="11" id="KW-1185">Reference proteome</keyword>
<dbReference type="InterPro" id="IPR050250">
    <property type="entry name" value="Macrolide_Exporter_MacB"/>
</dbReference>
<keyword evidence="3 7" id="KW-0812">Transmembrane</keyword>
<dbReference type="InterPro" id="IPR025857">
    <property type="entry name" value="MacB_PCD"/>
</dbReference>
<sequence length="904" mass="97601">MRMLRVWLRRVAGIWRRDDGEFAAELESHLAMEIEDGVRRGLSPQEARRQVLIRHGGVAQVQQAYRERRGLPWLEQLVQDVTYGARTLRRSPGFTSVAMLTLALGIATTTTVFRWIDGVVLRPLGGVSEPGRLVALDSLTANGELVPNSYPDYIDFRDHLKLLEGIAVYRPRAFTVGPRGRTERVTGEFVSGNFFSVLGVRAEAGHLFSPAEYGDAPGGYPVAVISDRYWRSHYGGDPGIVGRTIRVDEHELTVVGVADAAFQGSFAAMAFDIWVPYMERPVLEGVPEWMMRDRQDRAVIGMARLKPGVTLAEAQQELTALAARMAKADADTNAGMSAELLPLEKAPFGAQGLLTGPLRMLAGICLLVLAIVCVNVANLLLARATVRQREYGTRLALGAGRWRLARQVLTECLLLTLGAAALGLVATRWTVKLLAVLLPPGQMRLALPYGGELRAAAFTMGLCLLTTVAAGVVPAMLLALKPPAMPMSEGGRGGMAGRGGRRLRSALVTAEVALALVALVSAGLFVRSFEQAREMDPGFDPAHVLLGKFYLAGSGYDLAARKAFCRQLAEKMSAVPGVTAAAYSDGVPLGFEPSWWEDLEVAGYVPAPGENMKTFRNVVSPGYLDLMKIPMMEGREFTEHDDEQSRPVMIVNQTFARKYFGGREAIGRRVHGWGEWITVVGVVKDSKYHYVGERDVPYFYVPFRQFYRADMDLAFYVRGPAGDPMRMLAPLQEQVKSLDPDVNVYDADAMEDYIGASLYPQRVAASLLSAMGALAMVLAAVGLYSVVAYAVSLRTREIGVRMALGAKRVDVLRMVIGQALCLALVGTCVGGALSVLVARAAGSLSFTTSAMGSGVRLLSGGDAWSLLLAVLGAGGLLCAVSVVASLLPARSATQVNPVQALRAE</sequence>
<feature type="domain" description="ABC3 transporter permease C-terminal" evidence="8">
    <location>
        <begin position="365"/>
        <end position="479"/>
    </location>
</feature>
<feature type="transmembrane region" description="Helical" evidence="7">
    <location>
        <begin position="811"/>
        <end position="837"/>
    </location>
</feature>
<feature type="transmembrane region" description="Helical" evidence="7">
    <location>
        <begin position="94"/>
        <end position="116"/>
    </location>
</feature>
<evidence type="ECO:0000256" key="1">
    <source>
        <dbReference type="ARBA" id="ARBA00004651"/>
    </source>
</evidence>
<dbReference type="PANTHER" id="PTHR30572">
    <property type="entry name" value="MEMBRANE COMPONENT OF TRANSPORTER-RELATED"/>
    <property type="match status" value="1"/>
</dbReference>
<comment type="caution">
    <text evidence="10">The sequence shown here is derived from an EMBL/GenBank/DDBJ whole genome shotgun (WGS) entry which is preliminary data.</text>
</comment>
<dbReference type="Pfam" id="PF02687">
    <property type="entry name" value="FtsX"/>
    <property type="match status" value="2"/>
</dbReference>
<comment type="subcellular location">
    <subcellularLocation>
        <location evidence="1">Cell membrane</location>
        <topology evidence="1">Multi-pass membrane protein</topology>
    </subcellularLocation>
</comment>
<gene>
    <name evidence="10" type="ORF">ESZ00_06120</name>
</gene>
<keyword evidence="2" id="KW-1003">Cell membrane</keyword>
<evidence type="ECO:0000256" key="3">
    <source>
        <dbReference type="ARBA" id="ARBA00022692"/>
    </source>
</evidence>
<dbReference type="InterPro" id="IPR017800">
    <property type="entry name" value="ADOP"/>
</dbReference>
<evidence type="ECO:0000256" key="7">
    <source>
        <dbReference type="SAM" id="Phobius"/>
    </source>
</evidence>
<feature type="transmembrane region" description="Helical" evidence="7">
    <location>
        <begin position="455"/>
        <end position="480"/>
    </location>
</feature>
<dbReference type="GO" id="GO:0005886">
    <property type="term" value="C:plasma membrane"/>
    <property type="evidence" value="ECO:0007669"/>
    <property type="project" value="UniProtKB-SubCell"/>
</dbReference>
<evidence type="ECO:0000256" key="6">
    <source>
        <dbReference type="ARBA" id="ARBA00038076"/>
    </source>
</evidence>
<dbReference type="AlphaFoldDB" id="A0A4Q1SJL5"/>
<keyword evidence="4 7" id="KW-1133">Transmembrane helix</keyword>
<feature type="transmembrane region" description="Helical" evidence="7">
    <location>
        <begin position="863"/>
        <end position="887"/>
    </location>
</feature>
<evidence type="ECO:0000313" key="11">
    <source>
        <dbReference type="Proteomes" id="UP000290253"/>
    </source>
</evidence>
<feature type="transmembrane region" description="Helical" evidence="7">
    <location>
        <begin position="412"/>
        <end position="435"/>
    </location>
</feature>
<dbReference type="PANTHER" id="PTHR30572:SF4">
    <property type="entry name" value="ABC TRANSPORTER PERMEASE YTRF"/>
    <property type="match status" value="1"/>
</dbReference>
<feature type="transmembrane region" description="Helical" evidence="7">
    <location>
        <begin position="767"/>
        <end position="791"/>
    </location>
</feature>
<dbReference type="Proteomes" id="UP000290253">
    <property type="component" value="Unassembled WGS sequence"/>
</dbReference>
<reference evidence="10 11" key="1">
    <citation type="journal article" date="2016" name="Int. J. Syst. Evol. Microbiol.">
        <title>Acidipila dinghuensis sp. nov., an acidobacterium isolated from forest soil.</title>
        <authorList>
            <person name="Jiang Y.W."/>
            <person name="Wang J."/>
            <person name="Chen M.H."/>
            <person name="Lv Y.Y."/>
            <person name="Qiu L.H."/>
        </authorList>
    </citation>
    <scope>NUCLEOTIDE SEQUENCE [LARGE SCALE GENOMIC DNA]</scope>
    <source>
        <strain evidence="10 11">DHOF10</strain>
    </source>
</reference>